<reference evidence="2 3" key="1">
    <citation type="submission" date="2020-02" db="EMBL/GenBank/DDBJ databases">
        <authorList>
            <person name="Zheng R.K."/>
            <person name="Sun C.M."/>
        </authorList>
    </citation>
    <scope>NUCLEOTIDE SEQUENCE [LARGE SCALE GENOMIC DNA]</scope>
    <source>
        <strain evidence="3">rifampicinis</strain>
    </source>
</reference>
<dbReference type="RefSeq" id="WP_195172310.1">
    <property type="nucleotide sequence ID" value="NZ_CP062983.1"/>
</dbReference>
<proteinExistence type="predicted"/>
<feature type="transmembrane region" description="Helical" evidence="1">
    <location>
        <begin position="7"/>
        <end position="27"/>
    </location>
</feature>
<sequence>MLAFIRRYWWMGVLLGFVGGFALGAVWRSLMLNRGYDAAWDTQLYQVLGIELGGAVLIVGLIILALEVIHRRLSKILATLQEIKERLPEPPTT</sequence>
<keyword evidence="1" id="KW-0812">Transmembrane</keyword>
<dbReference type="EMBL" id="CP062983">
    <property type="protein sequence ID" value="QPC84247.1"/>
    <property type="molecule type" value="Genomic_DNA"/>
</dbReference>
<protein>
    <submittedName>
        <fullName evidence="2">Uncharacterized protein</fullName>
    </submittedName>
</protein>
<dbReference type="Proteomes" id="UP000594468">
    <property type="component" value="Chromosome"/>
</dbReference>
<keyword evidence="1" id="KW-1133">Transmembrane helix</keyword>
<organism evidence="2 3">
    <name type="scientific">Phototrophicus methaneseepsis</name>
    <dbReference type="NCBI Taxonomy" id="2710758"/>
    <lineage>
        <taxon>Bacteria</taxon>
        <taxon>Bacillati</taxon>
        <taxon>Chloroflexota</taxon>
        <taxon>Candidatus Thermofontia</taxon>
        <taxon>Phototrophicales</taxon>
        <taxon>Phototrophicaceae</taxon>
        <taxon>Phototrophicus</taxon>
    </lineage>
</organism>
<dbReference type="KEGG" id="pmet:G4Y79_07700"/>
<evidence type="ECO:0000256" key="1">
    <source>
        <dbReference type="SAM" id="Phobius"/>
    </source>
</evidence>
<keyword evidence="1" id="KW-0472">Membrane</keyword>
<dbReference type="AlphaFoldDB" id="A0A7S8EC44"/>
<gene>
    <name evidence="2" type="ORF">G4Y79_07700</name>
</gene>
<feature type="transmembrane region" description="Helical" evidence="1">
    <location>
        <begin position="47"/>
        <end position="66"/>
    </location>
</feature>
<accession>A0A7S8EC44</accession>
<evidence type="ECO:0000313" key="2">
    <source>
        <dbReference type="EMBL" id="QPC84247.1"/>
    </source>
</evidence>
<keyword evidence="3" id="KW-1185">Reference proteome</keyword>
<evidence type="ECO:0000313" key="3">
    <source>
        <dbReference type="Proteomes" id="UP000594468"/>
    </source>
</evidence>
<name>A0A7S8EC44_9CHLR</name>